<dbReference type="GeneID" id="70234607"/>
<name>A0A9P8T867_9ASCO</name>
<keyword evidence="1" id="KW-0812">Transmembrane</keyword>
<keyword evidence="1" id="KW-0472">Membrane</keyword>
<proteinExistence type="predicted"/>
<dbReference type="EMBL" id="JAEUBE010000158">
    <property type="protein sequence ID" value="KAH3668885.1"/>
    <property type="molecule type" value="Genomic_DNA"/>
</dbReference>
<dbReference type="AlphaFoldDB" id="A0A9P8T867"/>
<dbReference type="InterPro" id="IPR021848">
    <property type="entry name" value="HODM_asu-like"/>
</dbReference>
<keyword evidence="1" id="KW-1133">Transmembrane helix</keyword>
<dbReference type="Proteomes" id="UP000769157">
    <property type="component" value="Unassembled WGS sequence"/>
</dbReference>
<evidence type="ECO:0000256" key="1">
    <source>
        <dbReference type="SAM" id="Phobius"/>
    </source>
</evidence>
<reference evidence="2" key="2">
    <citation type="submission" date="2021-01" db="EMBL/GenBank/DDBJ databases">
        <authorList>
            <person name="Schikora-Tamarit M.A."/>
        </authorList>
    </citation>
    <scope>NUCLEOTIDE SEQUENCE</scope>
    <source>
        <strain evidence="2">CBS6075</strain>
    </source>
</reference>
<protein>
    <submittedName>
        <fullName evidence="2">Uncharacterized protein</fullName>
    </submittedName>
</protein>
<evidence type="ECO:0000313" key="3">
    <source>
        <dbReference type="Proteomes" id="UP000769157"/>
    </source>
</evidence>
<dbReference type="OrthoDB" id="5043642at2759"/>
<gene>
    <name evidence="2" type="ORF">OGAPHI_002640</name>
</gene>
<feature type="transmembrane region" description="Helical" evidence="1">
    <location>
        <begin position="20"/>
        <end position="40"/>
    </location>
</feature>
<comment type="caution">
    <text evidence="2">The sequence shown here is derived from an EMBL/GenBank/DDBJ whole genome shotgun (WGS) entry which is preliminary data.</text>
</comment>
<organism evidence="2 3">
    <name type="scientific">Ogataea philodendri</name>
    <dbReference type="NCBI Taxonomy" id="1378263"/>
    <lineage>
        <taxon>Eukaryota</taxon>
        <taxon>Fungi</taxon>
        <taxon>Dikarya</taxon>
        <taxon>Ascomycota</taxon>
        <taxon>Saccharomycotina</taxon>
        <taxon>Pichiomycetes</taxon>
        <taxon>Pichiales</taxon>
        <taxon>Pichiaceae</taxon>
        <taxon>Ogataea</taxon>
    </lineage>
</organism>
<reference evidence="2" key="1">
    <citation type="journal article" date="2021" name="Open Biol.">
        <title>Shared evolutionary footprints suggest mitochondrial oxidative damage underlies multiple complex I losses in fungi.</title>
        <authorList>
            <person name="Schikora-Tamarit M.A."/>
            <person name="Marcet-Houben M."/>
            <person name="Nosek J."/>
            <person name="Gabaldon T."/>
        </authorList>
    </citation>
    <scope>NUCLEOTIDE SEQUENCE</scope>
    <source>
        <strain evidence="2">CBS6075</strain>
    </source>
</reference>
<accession>A0A9P8T867</accession>
<sequence>MMEIVLSKLPEAFDAYSRPMAVVGFSLMVSVLLIQLRTLLPDSIKKMLGMPVKPVKIAAAPTKFQEPLPEPTITPVSSDFNWEKTEPVPYRPFKNGTYHMTMAIQRADPNDWIVLEETYLKATNLKIHLMKERSNVVMGCHPSAEESLKEFYSFTFDFLMKRYPMYFYKTEDGAKVYSKIRDESYPADPTPLERTEVLKILGRNIEEDFLILMKNCEEEEYKDEYVLRGFISSFPAGFNPGPKFNKPLTIVHTPVPDYKTRLQSSMNKFFLRLRVNEFIVRRNWSIQIHPNLYAPSGSHGTKKVHVEPPAAETVDFNKAFLRVEKQSFTRLPKTKANVMLIRTYTTPLTTIRAEGRGEDLCGAIDGLGDDLAVYKNRIFWGEAVKAYMRGETNGATDEVYKYDIYGEQMKRDLL</sequence>
<evidence type="ECO:0000313" key="2">
    <source>
        <dbReference type="EMBL" id="KAH3668885.1"/>
    </source>
</evidence>
<dbReference type="Pfam" id="PF11927">
    <property type="entry name" value="HODM_asu-like"/>
    <property type="match status" value="1"/>
</dbReference>
<dbReference type="RefSeq" id="XP_046063299.1">
    <property type="nucleotide sequence ID" value="XM_046203532.1"/>
</dbReference>
<keyword evidence="3" id="KW-1185">Reference proteome</keyword>